<comment type="caution">
    <text evidence="1">The sequence shown here is derived from an EMBL/GenBank/DDBJ whole genome shotgun (WGS) entry which is preliminary data.</text>
</comment>
<gene>
    <name evidence="1" type="ORF">B9Z44_14645</name>
</gene>
<reference evidence="1 2" key="1">
    <citation type="submission" date="2017-04" db="EMBL/GenBank/DDBJ databases">
        <title>Unexpected and diverse lifestyles within the genus Limnohabitans.</title>
        <authorList>
            <person name="Kasalicky V."/>
            <person name="Mehrshad M."/>
            <person name="Andrei S.-A."/>
            <person name="Salcher M."/>
            <person name="Kratochvilova H."/>
            <person name="Simek K."/>
            <person name="Ghai R."/>
        </authorList>
    </citation>
    <scope>NUCLEOTIDE SEQUENCE [LARGE SCALE GENOMIC DNA]</scope>
    <source>
        <strain evidence="1 2">MWH-C5</strain>
    </source>
</reference>
<keyword evidence="2" id="KW-1185">Reference proteome</keyword>
<evidence type="ECO:0000313" key="1">
    <source>
        <dbReference type="EMBL" id="PUE56480.1"/>
    </source>
</evidence>
<dbReference type="EMBL" id="NESP01000002">
    <property type="protein sequence ID" value="PUE56480.1"/>
    <property type="molecule type" value="Genomic_DNA"/>
</dbReference>
<proteinExistence type="predicted"/>
<protein>
    <submittedName>
        <fullName evidence="1">Uncharacterized protein</fullName>
    </submittedName>
</protein>
<dbReference type="Proteomes" id="UP000251341">
    <property type="component" value="Unassembled WGS sequence"/>
</dbReference>
<dbReference type="AlphaFoldDB" id="A0A315EEY3"/>
<sequence length="76" mass="8312">MVRIFRLLLSEVKTVPFVPMAIPVSGNANLAVLAGPSDEPDEDVPAICAVMKGDAVLIWIEFSKNLYVLARRESVK</sequence>
<name>A0A315EEY3_9BURK</name>
<organism evidence="1 2">
    <name type="scientific">Limnohabitans curvus</name>
    <dbReference type="NCBI Taxonomy" id="323423"/>
    <lineage>
        <taxon>Bacteria</taxon>
        <taxon>Pseudomonadati</taxon>
        <taxon>Pseudomonadota</taxon>
        <taxon>Betaproteobacteria</taxon>
        <taxon>Burkholderiales</taxon>
        <taxon>Comamonadaceae</taxon>
        <taxon>Limnohabitans</taxon>
    </lineage>
</organism>
<accession>A0A315EEY3</accession>
<evidence type="ECO:0000313" key="2">
    <source>
        <dbReference type="Proteomes" id="UP000251341"/>
    </source>
</evidence>